<keyword evidence="4" id="KW-0808">Transferase</keyword>
<evidence type="ECO:0000256" key="1">
    <source>
        <dbReference type="ARBA" id="ARBA00004141"/>
    </source>
</evidence>
<organism evidence="9">
    <name type="scientific">uncultured Acidimicrobiales bacterium</name>
    <dbReference type="NCBI Taxonomy" id="310071"/>
    <lineage>
        <taxon>Bacteria</taxon>
        <taxon>Bacillati</taxon>
        <taxon>Actinomycetota</taxon>
        <taxon>Acidimicrobiia</taxon>
        <taxon>Acidimicrobiales</taxon>
        <taxon>environmental samples</taxon>
    </lineage>
</organism>
<evidence type="ECO:0000313" key="9">
    <source>
        <dbReference type="EMBL" id="CAA9244528.1"/>
    </source>
</evidence>
<evidence type="ECO:0000256" key="4">
    <source>
        <dbReference type="ARBA" id="ARBA00022679"/>
    </source>
</evidence>
<dbReference type="EMBL" id="CADCTB010000116">
    <property type="protein sequence ID" value="CAA9244528.1"/>
    <property type="molecule type" value="Genomic_DNA"/>
</dbReference>
<evidence type="ECO:0000259" key="8">
    <source>
        <dbReference type="Pfam" id="PF00535"/>
    </source>
</evidence>
<dbReference type="PANTHER" id="PTHR48090">
    <property type="entry name" value="UNDECAPRENYL-PHOSPHATE 4-DEOXY-4-FORMAMIDO-L-ARABINOSE TRANSFERASE-RELATED"/>
    <property type="match status" value="1"/>
</dbReference>
<keyword evidence="3" id="KW-0328">Glycosyltransferase</keyword>
<dbReference type="InterPro" id="IPR001173">
    <property type="entry name" value="Glyco_trans_2-like"/>
</dbReference>
<evidence type="ECO:0000256" key="2">
    <source>
        <dbReference type="ARBA" id="ARBA00006739"/>
    </source>
</evidence>
<evidence type="ECO:0000256" key="6">
    <source>
        <dbReference type="ARBA" id="ARBA00022989"/>
    </source>
</evidence>
<keyword evidence="6" id="KW-1133">Transmembrane helix</keyword>
<evidence type="ECO:0000256" key="3">
    <source>
        <dbReference type="ARBA" id="ARBA00022676"/>
    </source>
</evidence>
<evidence type="ECO:0000256" key="5">
    <source>
        <dbReference type="ARBA" id="ARBA00022692"/>
    </source>
</evidence>
<dbReference type="PANTHER" id="PTHR48090:SF1">
    <property type="entry name" value="PROPHAGE BACTOPRENOL GLUCOSYL TRANSFERASE HOMOLOG"/>
    <property type="match status" value="1"/>
</dbReference>
<name>A0A6J4I7X0_9ACTN</name>
<dbReference type="InterPro" id="IPR029044">
    <property type="entry name" value="Nucleotide-diphossugar_trans"/>
</dbReference>
<keyword evidence="5" id="KW-0812">Transmembrane</keyword>
<feature type="domain" description="Glycosyltransferase 2-like" evidence="8">
    <location>
        <begin position="5"/>
        <end position="131"/>
    </location>
</feature>
<comment type="subcellular location">
    <subcellularLocation>
        <location evidence="1">Membrane</location>
        <topology evidence="1">Multi-pass membrane protein</topology>
    </subcellularLocation>
</comment>
<dbReference type="SUPFAM" id="SSF53448">
    <property type="entry name" value="Nucleotide-diphospho-sugar transferases"/>
    <property type="match status" value="1"/>
</dbReference>
<proteinExistence type="inferred from homology"/>
<dbReference type="GO" id="GO:0016757">
    <property type="term" value="F:glycosyltransferase activity"/>
    <property type="evidence" value="ECO:0007669"/>
    <property type="project" value="UniProtKB-KW"/>
</dbReference>
<reference evidence="9" key="1">
    <citation type="submission" date="2020-02" db="EMBL/GenBank/DDBJ databases">
        <authorList>
            <person name="Meier V. D."/>
        </authorList>
    </citation>
    <scope>NUCLEOTIDE SEQUENCE</scope>
    <source>
        <strain evidence="9">AVDCRST_MAG10</strain>
    </source>
</reference>
<evidence type="ECO:0000256" key="7">
    <source>
        <dbReference type="ARBA" id="ARBA00023136"/>
    </source>
</evidence>
<sequence length="225" mass="23499">MKVAVVTPVYGNAPTLDELARRVASALDQVDVSWTLRFVVDASPDDSLAVAHGLAVADSRLSVTTLTANVGQNRALLAGLAVAPEGGADAWVCLDADLQDPPEAVPTLLARLAEGDAGVVFAGRRGAYESRSRLLTGTVHRAAMARLTGVPRDAGAFLALDRPSRDTLLTLSPPSIVAGIGAARIRAASVPVVRSPRPSGHSAWTSTARLRQSGRALAWAWRART</sequence>
<dbReference type="GO" id="GO:0005886">
    <property type="term" value="C:plasma membrane"/>
    <property type="evidence" value="ECO:0007669"/>
    <property type="project" value="TreeGrafter"/>
</dbReference>
<dbReference type="AlphaFoldDB" id="A0A6J4I7X0"/>
<keyword evidence="7" id="KW-0472">Membrane</keyword>
<dbReference type="Gene3D" id="3.90.550.10">
    <property type="entry name" value="Spore Coat Polysaccharide Biosynthesis Protein SpsA, Chain A"/>
    <property type="match status" value="1"/>
</dbReference>
<gene>
    <name evidence="9" type="ORF">AVDCRST_MAG10-1865</name>
</gene>
<dbReference type="InterPro" id="IPR050256">
    <property type="entry name" value="Glycosyltransferase_2"/>
</dbReference>
<accession>A0A6J4I7X0</accession>
<protein>
    <recommendedName>
        <fullName evidence="8">Glycosyltransferase 2-like domain-containing protein</fullName>
    </recommendedName>
</protein>
<dbReference type="Pfam" id="PF00535">
    <property type="entry name" value="Glycos_transf_2"/>
    <property type="match status" value="1"/>
</dbReference>
<comment type="similarity">
    <text evidence="2">Belongs to the glycosyltransferase 2 family.</text>
</comment>